<proteinExistence type="predicted"/>
<feature type="transmembrane region" description="Helical" evidence="1">
    <location>
        <begin position="245"/>
        <end position="262"/>
    </location>
</feature>
<feature type="transmembrane region" description="Helical" evidence="1">
    <location>
        <begin position="111"/>
        <end position="131"/>
    </location>
</feature>
<keyword evidence="1" id="KW-1133">Transmembrane helix</keyword>
<feature type="transmembrane region" description="Helical" evidence="1">
    <location>
        <begin position="217"/>
        <end position="239"/>
    </location>
</feature>
<reference evidence="2 3" key="1">
    <citation type="journal article" date="2012" name="PLoS ONE">
        <title>Complete Genome and Transcriptomes of Streptococcus parasanguinis FW213: Phylogenic Relations and Potential Virulence Mechanisms.</title>
        <authorList>
            <person name="Geng J."/>
            <person name="Chiu C.H."/>
            <person name="Tang P."/>
            <person name="Chen Y."/>
            <person name="Shieh H.R."/>
            <person name="Hu S."/>
            <person name="Chen Y.Y."/>
        </authorList>
    </citation>
    <scope>NUCLEOTIDE SEQUENCE [LARGE SCALE GENOMIC DNA]</scope>
    <source>
        <strain evidence="2 3">FW213</strain>
    </source>
</reference>
<name>I1ZMP7_STRPA</name>
<dbReference type="EMBL" id="CP003122">
    <property type="protein sequence ID" value="AFJ26321.1"/>
    <property type="molecule type" value="Genomic_DNA"/>
</dbReference>
<accession>I1ZMP7</accession>
<dbReference type="PATRIC" id="fig|1114965.3.peg.1292"/>
<feature type="transmembrane region" description="Helical" evidence="1">
    <location>
        <begin position="60"/>
        <end position="78"/>
    </location>
</feature>
<dbReference type="eggNOG" id="COG3619">
    <property type="taxonomic scope" value="Bacteria"/>
</dbReference>
<keyword evidence="1" id="KW-0812">Transmembrane</keyword>
<dbReference type="Pfam" id="PF06912">
    <property type="entry name" value="DUF1275"/>
    <property type="match status" value="1"/>
</dbReference>
<dbReference type="InterPro" id="IPR010699">
    <property type="entry name" value="DUF1275"/>
</dbReference>
<evidence type="ECO:0000313" key="2">
    <source>
        <dbReference type="EMBL" id="AFJ26321.1"/>
    </source>
</evidence>
<evidence type="ECO:0000256" key="1">
    <source>
        <dbReference type="SAM" id="Phobius"/>
    </source>
</evidence>
<feature type="transmembrane region" description="Helical" evidence="1">
    <location>
        <begin position="162"/>
        <end position="181"/>
    </location>
</feature>
<dbReference type="PANTHER" id="PTHR37314:SF4">
    <property type="entry name" value="UPF0700 TRANSMEMBRANE PROTEIN YOAK"/>
    <property type="match status" value="1"/>
</dbReference>
<dbReference type="PaxDb" id="1114965-Spaf_1342"/>
<feature type="transmembrane region" description="Helical" evidence="1">
    <location>
        <begin position="138"/>
        <end position="156"/>
    </location>
</feature>
<evidence type="ECO:0000313" key="3">
    <source>
        <dbReference type="Proteomes" id="UP000002865"/>
    </source>
</evidence>
<organism evidence="2 3">
    <name type="scientific">Streptococcus parasanguinis FW213</name>
    <dbReference type="NCBI Taxonomy" id="1114965"/>
    <lineage>
        <taxon>Bacteria</taxon>
        <taxon>Bacillati</taxon>
        <taxon>Bacillota</taxon>
        <taxon>Bacilli</taxon>
        <taxon>Lactobacillales</taxon>
        <taxon>Streptococcaceae</taxon>
        <taxon>Streptococcus</taxon>
    </lineage>
</organism>
<dbReference type="AlphaFoldDB" id="I1ZMP7"/>
<keyword evidence="1" id="KW-0472">Membrane</keyword>
<dbReference type="KEGG" id="scf:Spaf_1342"/>
<sequence>MELRNVAVVGETRHSSKSSKEFSINVAGVVREMVFNILYHSLFFLGRVEMKREFHSRTKAFACLLTMCAGFSDAYTFICRGGTLAAGQTGNVVFLSVGLIGQQISDVEVKLATMLAFMLGIFLMTVLRRLIDNSVWRLSTLVPFILTTLVTGFLPASVKNVFIVPFFGLSLGIVATSFGEVDGYAYNHSFMTGNLKKTMVAYGNFVREKEKKFLWEAIFMTCLIGSFVFGAIFSTYLIQFYGLETIWLVSIILTIFLIYRAIQYFEVFHFNRRGDMNR</sequence>
<dbReference type="Proteomes" id="UP000002865">
    <property type="component" value="Chromosome"/>
</dbReference>
<gene>
    <name evidence="2" type="ORF">Spaf_1342</name>
</gene>
<dbReference type="HOGENOM" id="CLU_079303_0_0_9"/>
<dbReference type="PANTHER" id="PTHR37314">
    <property type="entry name" value="SLR0142 PROTEIN"/>
    <property type="match status" value="1"/>
</dbReference>
<protein>
    <submittedName>
        <fullName evidence="2">Integral membrane protein</fullName>
    </submittedName>
</protein>